<sequence length="227" mass="25227">MHLFNTLALLALATAATAVPVADAEPLPAELSKRQWGWGGYGLGWYGGWRPYGHRHGWYKRNLGVEHEPDLAKREVAPAVLHGDQKDDDRKNDDLKNEHDLDKRQHYGGGYGYGRGYGGGYGSGRGYGYGGYRGCKRSLDDSHSDLDLSKRDSVDLFRRDPGGGKQDDGRNDGKKDVGRGDEIKDDGLKYNDGKDFDGAAGAAAEPSEAYMGWGYRPYWPYRWGGYW</sequence>
<accession>A0AAV5GDZ4</accession>
<dbReference type="Proteomes" id="UP001342314">
    <property type="component" value="Unassembled WGS sequence"/>
</dbReference>
<name>A0AAV5GDZ4_9BASI</name>
<feature type="region of interest" description="Disordered" evidence="1">
    <location>
        <begin position="152"/>
        <end position="197"/>
    </location>
</feature>
<proteinExistence type="predicted"/>
<keyword evidence="4" id="KW-1185">Reference proteome</keyword>
<evidence type="ECO:0000313" key="4">
    <source>
        <dbReference type="Proteomes" id="UP001342314"/>
    </source>
</evidence>
<gene>
    <name evidence="3" type="ORF">Rhopal_001065-T1</name>
</gene>
<organism evidence="3 4">
    <name type="scientific">Rhodotorula paludigena</name>
    <dbReference type="NCBI Taxonomy" id="86838"/>
    <lineage>
        <taxon>Eukaryota</taxon>
        <taxon>Fungi</taxon>
        <taxon>Dikarya</taxon>
        <taxon>Basidiomycota</taxon>
        <taxon>Pucciniomycotina</taxon>
        <taxon>Microbotryomycetes</taxon>
        <taxon>Sporidiobolales</taxon>
        <taxon>Sporidiobolaceae</taxon>
        <taxon>Rhodotorula</taxon>
    </lineage>
</organism>
<evidence type="ECO:0000256" key="1">
    <source>
        <dbReference type="SAM" id="MobiDB-lite"/>
    </source>
</evidence>
<evidence type="ECO:0000313" key="3">
    <source>
        <dbReference type="EMBL" id="GJN88109.1"/>
    </source>
</evidence>
<comment type="caution">
    <text evidence="3">The sequence shown here is derived from an EMBL/GenBank/DDBJ whole genome shotgun (WGS) entry which is preliminary data.</text>
</comment>
<evidence type="ECO:0000256" key="2">
    <source>
        <dbReference type="SAM" id="SignalP"/>
    </source>
</evidence>
<dbReference type="EMBL" id="BQKY01000002">
    <property type="protein sequence ID" value="GJN88109.1"/>
    <property type="molecule type" value="Genomic_DNA"/>
</dbReference>
<feature type="signal peptide" evidence="2">
    <location>
        <begin position="1"/>
        <end position="24"/>
    </location>
</feature>
<dbReference type="AlphaFoldDB" id="A0AAV5GDZ4"/>
<reference evidence="3 4" key="1">
    <citation type="submission" date="2021-12" db="EMBL/GenBank/DDBJ databases">
        <title>High titer production of polyol ester of fatty acids by Rhodotorula paludigena BS15 towards product separation-free biomass refinery.</title>
        <authorList>
            <person name="Mano J."/>
            <person name="Ono H."/>
            <person name="Tanaka T."/>
            <person name="Naito K."/>
            <person name="Sushida H."/>
            <person name="Ike M."/>
            <person name="Tokuyasu K."/>
            <person name="Kitaoka M."/>
        </authorList>
    </citation>
    <scope>NUCLEOTIDE SEQUENCE [LARGE SCALE GENOMIC DNA]</scope>
    <source>
        <strain evidence="3 4">BS15</strain>
    </source>
</reference>
<feature type="chain" id="PRO_5043921394" evidence="2">
    <location>
        <begin position="25"/>
        <end position="227"/>
    </location>
</feature>
<feature type="region of interest" description="Disordered" evidence="1">
    <location>
        <begin position="76"/>
        <end position="107"/>
    </location>
</feature>
<protein>
    <submittedName>
        <fullName evidence="3">Uncharacterized protein</fullName>
    </submittedName>
</protein>
<keyword evidence="2" id="KW-0732">Signal</keyword>
<feature type="compositionally biased region" description="Basic and acidic residues" evidence="1">
    <location>
        <begin position="83"/>
        <end position="105"/>
    </location>
</feature>